<proteinExistence type="predicted"/>
<dbReference type="InterPro" id="IPR009078">
    <property type="entry name" value="Ferritin-like_SF"/>
</dbReference>
<dbReference type="GO" id="GO:0046872">
    <property type="term" value="F:metal ion binding"/>
    <property type="evidence" value="ECO:0007669"/>
    <property type="project" value="InterPro"/>
</dbReference>
<dbReference type="GeneID" id="41713004"/>
<reference evidence="2 3" key="1">
    <citation type="submission" date="2017-08" db="EMBL/GenBank/DDBJ databases">
        <title>Resequencing and Reannotation of the genome of Pyrococcus furiosus type strain DSM3638.</title>
        <authorList>
            <person name="Reichelt R.M."/>
            <person name="Bunk B."/>
        </authorList>
    </citation>
    <scope>NUCLEOTIDE SEQUENCE [LARGE SCALE GENOMIC DNA]</scope>
    <source>
        <strain evidence="2 3">DSM 3638</strain>
    </source>
</reference>
<evidence type="ECO:0000259" key="1">
    <source>
        <dbReference type="Pfam" id="PF02915"/>
    </source>
</evidence>
<dbReference type="Proteomes" id="UP000324354">
    <property type="component" value="Chromosome"/>
</dbReference>
<gene>
    <name evidence="2" type="ORF">PFDSM3638_05990</name>
</gene>
<dbReference type="CDD" id="cd01045">
    <property type="entry name" value="Ferritin_like_AB"/>
    <property type="match status" value="1"/>
</dbReference>
<accession>A0A5C0XRE5</accession>
<dbReference type="EMBL" id="CP023154">
    <property type="protein sequence ID" value="QEK78848.1"/>
    <property type="molecule type" value="Genomic_DNA"/>
</dbReference>
<dbReference type="Gene3D" id="1.20.1260.10">
    <property type="match status" value="1"/>
</dbReference>
<feature type="domain" description="Rubrerythrin diiron-binding" evidence="1">
    <location>
        <begin position="18"/>
        <end position="146"/>
    </location>
</feature>
<evidence type="ECO:0000313" key="2">
    <source>
        <dbReference type="EMBL" id="QEK78848.1"/>
    </source>
</evidence>
<dbReference type="InterPro" id="IPR003251">
    <property type="entry name" value="Rr_diiron-bd_dom"/>
</dbReference>
<organism evidence="2 3">
    <name type="scientific">Pyrococcus furiosus (strain ATCC 43587 / DSM 3638 / JCM 8422 / Vc1)</name>
    <dbReference type="NCBI Taxonomy" id="186497"/>
    <lineage>
        <taxon>Archaea</taxon>
        <taxon>Methanobacteriati</taxon>
        <taxon>Methanobacteriota</taxon>
        <taxon>Thermococci</taxon>
        <taxon>Thermococcales</taxon>
        <taxon>Thermococcaceae</taxon>
        <taxon>Pyrococcus</taxon>
    </lineage>
</organism>
<dbReference type="RefSeq" id="WP_011012337.1">
    <property type="nucleotide sequence ID" value="NC_003413.1"/>
</dbReference>
<dbReference type="AlphaFoldDB" id="A0A5C0XRE5"/>
<dbReference type="GeneID" id="13301800"/>
<dbReference type="InterPro" id="IPR012347">
    <property type="entry name" value="Ferritin-like"/>
</dbReference>
<dbReference type="OrthoDB" id="92523at2157"/>
<sequence length="184" mass="21328">MNIEEEIVKKLENLSIKEILGYAIASEEDAEKFYSELATKLGGLLKEFFTQLSTAERGHKEILLRIYKSKFGDENYPVPEGIPFAETTIKVETVRNLIEAMKIALTNEKTAERVYKYLAEKMPEHREIFKFLATQERSHYESLRAHKEFLEDTVESKPEYIEAPPTYISSQLEIPFGPEYRGAR</sequence>
<dbReference type="GO" id="GO:0016491">
    <property type="term" value="F:oxidoreductase activity"/>
    <property type="evidence" value="ECO:0007669"/>
    <property type="project" value="InterPro"/>
</dbReference>
<protein>
    <submittedName>
        <fullName evidence="2">Rubrerythrin</fullName>
    </submittedName>
</protein>
<dbReference type="Pfam" id="PF02915">
    <property type="entry name" value="Rubrerythrin"/>
    <property type="match status" value="1"/>
</dbReference>
<name>A0A5C0XRE5_PYRFU</name>
<dbReference type="PANTHER" id="PTHR33531">
    <property type="entry name" value="RUBRERYTHRIN SUBFAMILY"/>
    <property type="match status" value="1"/>
</dbReference>
<evidence type="ECO:0000313" key="3">
    <source>
        <dbReference type="Proteomes" id="UP000324354"/>
    </source>
</evidence>
<dbReference type="PANTHER" id="PTHR33531:SF10">
    <property type="entry name" value="BLR7895 PROTEIN"/>
    <property type="match status" value="1"/>
</dbReference>
<dbReference type="SUPFAM" id="SSF47240">
    <property type="entry name" value="Ferritin-like"/>
    <property type="match status" value="1"/>
</dbReference>